<dbReference type="InterPro" id="IPR015424">
    <property type="entry name" value="PyrdxlP-dep_Trfase"/>
</dbReference>
<dbReference type="InterPro" id="IPR015421">
    <property type="entry name" value="PyrdxlP-dep_Trfase_major"/>
</dbReference>
<dbReference type="PANTHER" id="PTHR46383:SF2">
    <property type="entry name" value="AMINOTRANSFERASE"/>
    <property type="match status" value="1"/>
</dbReference>
<dbReference type="EC" id="2.6.1.-" evidence="6"/>
<reference evidence="8 9" key="1">
    <citation type="submission" date="2019-06" db="EMBL/GenBank/DDBJ databases">
        <title>Draft genome sequence of Actinomyces johnsonii CCUG 34287T.</title>
        <authorList>
            <person name="Salva-Serra F."/>
            <person name="Cardew S."/>
            <person name="Moore E."/>
        </authorList>
    </citation>
    <scope>NUCLEOTIDE SEQUENCE [LARGE SCALE GENOMIC DNA]</scope>
    <source>
        <strain evidence="8 9">CCUG 34287</strain>
    </source>
</reference>
<protein>
    <recommendedName>
        <fullName evidence="6">Aminotransferase</fullName>
        <ecNumber evidence="6">2.6.1.-</ecNumber>
    </recommendedName>
</protein>
<evidence type="ECO:0000256" key="6">
    <source>
        <dbReference type="RuleBase" id="RU000481"/>
    </source>
</evidence>
<evidence type="ECO:0000313" key="9">
    <source>
        <dbReference type="Proteomes" id="UP000319010"/>
    </source>
</evidence>
<dbReference type="PANTHER" id="PTHR46383">
    <property type="entry name" value="ASPARTATE AMINOTRANSFERASE"/>
    <property type="match status" value="1"/>
</dbReference>
<keyword evidence="5" id="KW-0663">Pyridoxal phosphate</keyword>
<evidence type="ECO:0000259" key="7">
    <source>
        <dbReference type="Pfam" id="PF00155"/>
    </source>
</evidence>
<keyword evidence="4 6" id="KW-0808">Transferase</keyword>
<comment type="caution">
    <text evidence="8">The sequence shown here is derived from an EMBL/GenBank/DDBJ whole genome shotgun (WGS) entry which is preliminary data.</text>
</comment>
<proteinExistence type="inferred from homology"/>
<gene>
    <name evidence="8" type="ORF">FK256_08555</name>
</gene>
<evidence type="ECO:0000313" key="8">
    <source>
        <dbReference type="EMBL" id="TQD42683.1"/>
    </source>
</evidence>
<accession>A0A508A1T5</accession>
<dbReference type="InterPro" id="IPR004838">
    <property type="entry name" value="NHTrfase_class1_PyrdxlP-BS"/>
</dbReference>
<dbReference type="InterPro" id="IPR050596">
    <property type="entry name" value="AspAT/PAT-like"/>
</dbReference>
<dbReference type="Gene3D" id="3.40.640.10">
    <property type="entry name" value="Type I PLP-dependent aspartate aminotransferase-like (Major domain)"/>
    <property type="match status" value="1"/>
</dbReference>
<dbReference type="CDD" id="cd00609">
    <property type="entry name" value="AAT_like"/>
    <property type="match status" value="1"/>
</dbReference>
<keyword evidence="3 6" id="KW-0032">Aminotransferase</keyword>
<organism evidence="8 9">
    <name type="scientific">Actinomyces johnsonii</name>
    <dbReference type="NCBI Taxonomy" id="544581"/>
    <lineage>
        <taxon>Bacteria</taxon>
        <taxon>Bacillati</taxon>
        <taxon>Actinomycetota</taxon>
        <taxon>Actinomycetes</taxon>
        <taxon>Actinomycetales</taxon>
        <taxon>Actinomycetaceae</taxon>
        <taxon>Actinomyces</taxon>
    </lineage>
</organism>
<dbReference type="Proteomes" id="UP000319010">
    <property type="component" value="Unassembled WGS sequence"/>
</dbReference>
<dbReference type="EMBL" id="VICB01000013">
    <property type="protein sequence ID" value="TQD42683.1"/>
    <property type="molecule type" value="Genomic_DNA"/>
</dbReference>
<dbReference type="AlphaFoldDB" id="A0A508A1T5"/>
<feature type="domain" description="Aminotransferase class I/classII large" evidence="7">
    <location>
        <begin position="33"/>
        <end position="377"/>
    </location>
</feature>
<evidence type="ECO:0000256" key="3">
    <source>
        <dbReference type="ARBA" id="ARBA00022576"/>
    </source>
</evidence>
<evidence type="ECO:0000256" key="4">
    <source>
        <dbReference type="ARBA" id="ARBA00022679"/>
    </source>
</evidence>
<comment type="cofactor">
    <cofactor evidence="1 6">
        <name>pyridoxal 5'-phosphate</name>
        <dbReference type="ChEBI" id="CHEBI:597326"/>
    </cofactor>
</comment>
<dbReference type="GO" id="GO:0006520">
    <property type="term" value="P:amino acid metabolic process"/>
    <property type="evidence" value="ECO:0007669"/>
    <property type="project" value="InterPro"/>
</dbReference>
<dbReference type="PROSITE" id="PS00105">
    <property type="entry name" value="AA_TRANSFER_CLASS_1"/>
    <property type="match status" value="1"/>
</dbReference>
<evidence type="ECO:0000256" key="2">
    <source>
        <dbReference type="ARBA" id="ARBA00007441"/>
    </source>
</evidence>
<name>A0A508A1T5_9ACTO</name>
<dbReference type="Pfam" id="PF00155">
    <property type="entry name" value="Aminotran_1_2"/>
    <property type="match status" value="1"/>
</dbReference>
<dbReference type="SUPFAM" id="SSF53383">
    <property type="entry name" value="PLP-dependent transferases"/>
    <property type="match status" value="1"/>
</dbReference>
<evidence type="ECO:0000256" key="1">
    <source>
        <dbReference type="ARBA" id="ARBA00001933"/>
    </source>
</evidence>
<dbReference type="GO" id="GO:0030170">
    <property type="term" value="F:pyridoxal phosphate binding"/>
    <property type="evidence" value="ECO:0007669"/>
    <property type="project" value="InterPro"/>
</dbReference>
<evidence type="ECO:0000256" key="5">
    <source>
        <dbReference type="ARBA" id="ARBA00022898"/>
    </source>
</evidence>
<comment type="similarity">
    <text evidence="2 6">Belongs to the class-I pyridoxal-phosphate-dependent aminotransferase family.</text>
</comment>
<sequence>MKIAARAKAAQPFHAMSIGERAGILQAEGHSIAKLSLGEPDFGAPPAVREEMRRVMDGRPLPYSPALGLLALREAIAGFYLDRHGVRVDPERIVVTTGASSALLLVAAATTEPGDDVVIADPSYPCNRQLVETYGGRIVLAPTSPASRYQMDRASAESVWTPQTSAVMLATPSNPTGTSIPFDELASICELARGRSAWRIVDEIYLGLADPDDDGTPAHSVLEADPDAIVINSFSKYFGMTGWRLGWAILPEELVSPAENLAVNYFLCASTPIQQAALAAFSPESIAVCEQRRQELLARRDIVLTGLERIGLPVPVRPDGAFYVYFDVSSTGFDAQTFCYRALEEAHVALTPGRDFSTATARTHVRLSYAASRDELHDGMQRLETLIRNLAANGA</sequence>
<dbReference type="GO" id="GO:0008483">
    <property type="term" value="F:transaminase activity"/>
    <property type="evidence" value="ECO:0007669"/>
    <property type="project" value="UniProtKB-KW"/>
</dbReference>
<dbReference type="RefSeq" id="WP_141424465.1">
    <property type="nucleotide sequence ID" value="NZ_JASPFB010000008.1"/>
</dbReference>
<dbReference type="InterPro" id="IPR004839">
    <property type="entry name" value="Aminotransferase_I/II_large"/>
</dbReference>